<name>A0A0R3X8P3_HYDTA</name>
<organism evidence="3">
    <name type="scientific">Hydatigena taeniaeformis</name>
    <name type="common">Feline tapeworm</name>
    <name type="synonym">Taenia taeniaeformis</name>
    <dbReference type="NCBI Taxonomy" id="6205"/>
    <lineage>
        <taxon>Eukaryota</taxon>
        <taxon>Metazoa</taxon>
        <taxon>Spiralia</taxon>
        <taxon>Lophotrochozoa</taxon>
        <taxon>Platyhelminthes</taxon>
        <taxon>Cestoda</taxon>
        <taxon>Eucestoda</taxon>
        <taxon>Cyclophyllidea</taxon>
        <taxon>Taeniidae</taxon>
        <taxon>Hydatigera</taxon>
    </lineage>
</organism>
<evidence type="ECO:0000313" key="2">
    <source>
        <dbReference type="Proteomes" id="UP000274429"/>
    </source>
</evidence>
<proteinExistence type="predicted"/>
<gene>
    <name evidence="1" type="ORF">TTAC_LOCUS9903</name>
</gene>
<sequence>MGEGAAHHGYGDGTEAELLIIVQDSAQIVLSPAFLSLPLLPSPKACQSIRPIHFNLQQCQTVVKVSFDSSLPTFSIDSIS</sequence>
<reference evidence="1 2" key="2">
    <citation type="submission" date="2018-11" db="EMBL/GenBank/DDBJ databases">
        <authorList>
            <consortium name="Pathogen Informatics"/>
        </authorList>
    </citation>
    <scope>NUCLEOTIDE SEQUENCE [LARGE SCALE GENOMIC DNA]</scope>
</reference>
<evidence type="ECO:0000313" key="3">
    <source>
        <dbReference type="WBParaSite" id="TTAC_0000991801-mRNA-1"/>
    </source>
</evidence>
<accession>A0A0R3X8P3</accession>
<dbReference type="AlphaFoldDB" id="A0A0R3X8P3"/>
<dbReference type="Proteomes" id="UP000274429">
    <property type="component" value="Unassembled WGS sequence"/>
</dbReference>
<dbReference type="WBParaSite" id="TTAC_0000991801-mRNA-1">
    <property type="protein sequence ID" value="TTAC_0000991801-mRNA-1"/>
    <property type="gene ID" value="TTAC_0000991801"/>
</dbReference>
<protein>
    <submittedName>
        <fullName evidence="1 3">Uncharacterized protein</fullName>
    </submittedName>
</protein>
<evidence type="ECO:0000313" key="1">
    <source>
        <dbReference type="EMBL" id="VDM34876.1"/>
    </source>
</evidence>
<dbReference type="EMBL" id="UYWX01021148">
    <property type="protein sequence ID" value="VDM34876.1"/>
    <property type="molecule type" value="Genomic_DNA"/>
</dbReference>
<reference evidence="3" key="1">
    <citation type="submission" date="2017-02" db="UniProtKB">
        <authorList>
            <consortium name="WormBaseParasite"/>
        </authorList>
    </citation>
    <scope>IDENTIFICATION</scope>
</reference>
<keyword evidence="2" id="KW-1185">Reference proteome</keyword>